<feature type="domain" description="HipA-like C-terminal" evidence="4">
    <location>
        <begin position="127"/>
        <end position="366"/>
    </location>
</feature>
<comment type="similarity">
    <text evidence="1">Belongs to the HipA Ser/Thr kinase family.</text>
</comment>
<gene>
    <name evidence="6" type="ORF">AA14337_2909</name>
</gene>
<keyword evidence="7" id="KW-1185">Reference proteome</keyword>
<dbReference type="Pfam" id="PF07804">
    <property type="entry name" value="HipA_C"/>
    <property type="match status" value="1"/>
</dbReference>
<dbReference type="CDD" id="cd17808">
    <property type="entry name" value="HipA_Ec_like"/>
    <property type="match status" value="1"/>
</dbReference>
<accession>A0ABQ0PYK3</accession>
<keyword evidence="3" id="KW-0418">Kinase</keyword>
<dbReference type="InterPro" id="IPR052028">
    <property type="entry name" value="HipA_Ser/Thr_kinase"/>
</dbReference>
<dbReference type="PANTHER" id="PTHR37419:SF1">
    <property type="entry name" value="SERINE_THREONINE-PROTEIN KINASE TOXIN HIPA"/>
    <property type="match status" value="1"/>
</dbReference>
<dbReference type="NCBIfam" id="TIGR03071">
    <property type="entry name" value="couple_hipA"/>
    <property type="match status" value="1"/>
</dbReference>
<feature type="domain" description="HipA N-terminal subdomain 1" evidence="5">
    <location>
        <begin position="8"/>
        <end position="79"/>
    </location>
</feature>
<evidence type="ECO:0000259" key="5">
    <source>
        <dbReference type="Pfam" id="PF13657"/>
    </source>
</evidence>
<evidence type="ECO:0000256" key="1">
    <source>
        <dbReference type="ARBA" id="ARBA00010164"/>
    </source>
</evidence>
<comment type="caution">
    <text evidence="6">The sequence shown here is derived from an EMBL/GenBank/DDBJ whole genome shotgun (WGS) entry which is preliminary data.</text>
</comment>
<evidence type="ECO:0000259" key="4">
    <source>
        <dbReference type="Pfam" id="PF07804"/>
    </source>
</evidence>
<evidence type="ECO:0000256" key="2">
    <source>
        <dbReference type="ARBA" id="ARBA00022679"/>
    </source>
</evidence>
<dbReference type="Pfam" id="PF13657">
    <property type="entry name" value="Couple_hipA"/>
    <property type="match status" value="1"/>
</dbReference>
<evidence type="ECO:0000256" key="3">
    <source>
        <dbReference type="ARBA" id="ARBA00022777"/>
    </source>
</evidence>
<proteinExistence type="inferred from homology"/>
<reference evidence="6" key="1">
    <citation type="submission" date="2013-04" db="EMBL/GenBank/DDBJ databases">
        <title>The genome sequencing project of 58 acetic acid bacteria.</title>
        <authorList>
            <person name="Okamoto-Kainuma A."/>
            <person name="Ishikawa M."/>
            <person name="Umino S."/>
            <person name="Koizumi Y."/>
            <person name="Shiwa Y."/>
            <person name="Yoshikawa H."/>
            <person name="Matsutani M."/>
            <person name="Matsushita K."/>
        </authorList>
    </citation>
    <scope>NUCLEOTIDE SEQUENCE</scope>
    <source>
        <strain evidence="6">DSM 14337</strain>
    </source>
</reference>
<protein>
    <submittedName>
        <fullName evidence="6">HipA domain-containing protein</fullName>
    </submittedName>
</protein>
<dbReference type="Proteomes" id="UP001065047">
    <property type="component" value="Unassembled WGS sequence"/>
</dbReference>
<keyword evidence="2" id="KW-0808">Transferase</keyword>
<organism evidence="6 7">
    <name type="scientific">Acetobacter malorum DSM 14337</name>
    <dbReference type="NCBI Taxonomy" id="1307910"/>
    <lineage>
        <taxon>Bacteria</taxon>
        <taxon>Pseudomonadati</taxon>
        <taxon>Pseudomonadota</taxon>
        <taxon>Alphaproteobacteria</taxon>
        <taxon>Acetobacterales</taxon>
        <taxon>Acetobacteraceae</taxon>
        <taxon>Acetobacter</taxon>
    </lineage>
</organism>
<dbReference type="InterPro" id="IPR017508">
    <property type="entry name" value="HipA_N1"/>
</dbReference>
<evidence type="ECO:0000313" key="7">
    <source>
        <dbReference type="Proteomes" id="UP001065047"/>
    </source>
</evidence>
<sequence>MSSEGVRAGLAISLSMPPRTEAYGGGCVQNWLENLLPENRLDLEAIARDTSGGMKACSTRNPLRMLEKIGEDCAGAVQVVRVERLDAVLNAGGIDPVSDAEVEKMIREVRLGRAVAGRFPGSSQGRFSLAGAQKKTALRRLGDGSWGIPYGREPTTHIMKPPITDMPGQVEGEHFCLRLCRATGLSAARSEVLEFGLETVICVERFDRLSAGNEEVSRVHVEDMCQALSVPPSRKYQSDGGPGATEICGEVLSRSVRADADRETFMQAMVTNWVLMGTDAHAKNYSVFVLPGAERPAAALAPLYDVNTFAPYPEASWNKGTMSMSVGGKYVFSQIHERHWRTACDRAGFFPAEGAEWLEKVICDIREKAPAVAEKTIKEGLNPEWMEKLSSITTSRCEKVLSTLFPLKTYSFTGNYCPTGLSDAEPPQSDMPSP</sequence>
<dbReference type="EMBL" id="BAPF01000050">
    <property type="protein sequence ID" value="GBQ84771.1"/>
    <property type="molecule type" value="Genomic_DNA"/>
</dbReference>
<name>A0ABQ0PYK3_9PROT</name>
<dbReference type="InterPro" id="IPR012893">
    <property type="entry name" value="HipA-like_C"/>
</dbReference>
<evidence type="ECO:0000313" key="6">
    <source>
        <dbReference type="EMBL" id="GBQ84771.1"/>
    </source>
</evidence>
<dbReference type="PANTHER" id="PTHR37419">
    <property type="entry name" value="SERINE/THREONINE-PROTEIN KINASE TOXIN HIPA"/>
    <property type="match status" value="1"/>
</dbReference>